<dbReference type="Proteomes" id="UP000019118">
    <property type="component" value="Unassembled WGS sequence"/>
</dbReference>
<evidence type="ECO:0000256" key="6">
    <source>
        <dbReference type="ARBA" id="ARBA00023136"/>
    </source>
</evidence>
<dbReference type="GO" id="GO:0043005">
    <property type="term" value="C:neuron projection"/>
    <property type="evidence" value="ECO:0007669"/>
    <property type="project" value="TreeGrafter"/>
</dbReference>
<evidence type="ECO:0000256" key="9">
    <source>
        <dbReference type="SAM" id="MobiDB-lite"/>
    </source>
</evidence>
<dbReference type="PRINTS" id="PR00237">
    <property type="entry name" value="GPCRRHODOPSN"/>
</dbReference>
<dbReference type="KEGG" id="dpa:109543971"/>
<feature type="compositionally biased region" description="Polar residues" evidence="9">
    <location>
        <begin position="394"/>
        <end position="418"/>
    </location>
</feature>
<dbReference type="GO" id="GO:0004983">
    <property type="term" value="F:neuropeptide Y receptor activity"/>
    <property type="evidence" value="ECO:0007669"/>
    <property type="project" value="InterPro"/>
</dbReference>
<evidence type="ECO:0000256" key="2">
    <source>
        <dbReference type="ARBA" id="ARBA00010663"/>
    </source>
</evidence>
<protein>
    <recommendedName>
        <fullName evidence="11">G-protein coupled receptors family 1 profile domain-containing protein</fullName>
    </recommendedName>
</protein>
<feature type="transmembrane region" description="Helical" evidence="10">
    <location>
        <begin position="162"/>
        <end position="185"/>
    </location>
</feature>
<evidence type="ECO:0000256" key="4">
    <source>
        <dbReference type="ARBA" id="ARBA00022989"/>
    </source>
</evidence>
<evidence type="ECO:0000256" key="7">
    <source>
        <dbReference type="ARBA" id="ARBA00023170"/>
    </source>
</evidence>
<feature type="domain" description="G-protein coupled receptors family 1 profile" evidence="11">
    <location>
        <begin position="62"/>
        <end position="326"/>
    </location>
</feature>
<dbReference type="SUPFAM" id="SSF81321">
    <property type="entry name" value="Family A G protein-coupled receptor-like"/>
    <property type="match status" value="1"/>
</dbReference>
<dbReference type="PRINTS" id="PR01012">
    <property type="entry name" value="NRPEPTIDEYR"/>
</dbReference>
<feature type="transmembrane region" description="Helical" evidence="10">
    <location>
        <begin position="120"/>
        <end position="141"/>
    </location>
</feature>
<evidence type="ECO:0000313" key="12">
    <source>
        <dbReference type="EnsemblMetazoa" id="XP_019769489.1"/>
    </source>
</evidence>
<keyword evidence="3 10" id="KW-0812">Transmembrane</keyword>
<evidence type="ECO:0000256" key="5">
    <source>
        <dbReference type="ARBA" id="ARBA00023040"/>
    </source>
</evidence>
<accession>A0AAR5Q8D5</accession>
<comment type="similarity">
    <text evidence="2">Belongs to the G-protein coupled receptor 1 family.</text>
</comment>
<dbReference type="PROSITE" id="PS50262">
    <property type="entry name" value="G_PROTEIN_RECEP_F1_2"/>
    <property type="match status" value="1"/>
</dbReference>
<dbReference type="InterPro" id="IPR000276">
    <property type="entry name" value="GPCR_Rhodpsn"/>
</dbReference>
<keyword evidence="5" id="KW-0297">G-protein coupled receptor</keyword>
<evidence type="ECO:0000256" key="10">
    <source>
        <dbReference type="SAM" id="Phobius"/>
    </source>
</evidence>
<keyword evidence="6 10" id="KW-0472">Membrane</keyword>
<dbReference type="PANTHER" id="PTHR24235">
    <property type="entry name" value="NEUROPEPTIDE Y RECEPTOR"/>
    <property type="match status" value="1"/>
</dbReference>
<keyword evidence="8" id="KW-0807">Transducer</keyword>
<feature type="region of interest" description="Disordered" evidence="9">
    <location>
        <begin position="394"/>
        <end position="433"/>
    </location>
</feature>
<dbReference type="InterPro" id="IPR017452">
    <property type="entry name" value="GPCR_Rhodpsn_7TM"/>
</dbReference>
<dbReference type="PANTHER" id="PTHR24235:SF29">
    <property type="entry name" value="GH23382P"/>
    <property type="match status" value="1"/>
</dbReference>
<evidence type="ECO:0000313" key="13">
    <source>
        <dbReference type="Proteomes" id="UP000019118"/>
    </source>
</evidence>
<proteinExistence type="inferred from homology"/>
<keyword evidence="4 10" id="KW-1133">Transmembrane helix</keyword>
<evidence type="ECO:0000259" key="11">
    <source>
        <dbReference type="PROSITE" id="PS50262"/>
    </source>
</evidence>
<comment type="subcellular location">
    <subcellularLocation>
        <location evidence="1">Membrane</location>
        <topology evidence="1">Multi-pass membrane protein</topology>
    </subcellularLocation>
</comment>
<dbReference type="CDD" id="cd15392">
    <property type="entry name" value="7tmA_PR4-like"/>
    <property type="match status" value="1"/>
</dbReference>
<dbReference type="Gene3D" id="1.20.1070.10">
    <property type="entry name" value="Rhodopsin 7-helix transmembrane proteins"/>
    <property type="match status" value="1"/>
</dbReference>
<reference evidence="12" key="2">
    <citation type="submission" date="2024-08" db="UniProtKB">
        <authorList>
            <consortium name="EnsemblMetazoa"/>
        </authorList>
    </citation>
    <scope>IDENTIFICATION</scope>
</reference>
<organism evidence="12 13">
    <name type="scientific">Dendroctonus ponderosae</name>
    <name type="common">Mountain pine beetle</name>
    <dbReference type="NCBI Taxonomy" id="77166"/>
    <lineage>
        <taxon>Eukaryota</taxon>
        <taxon>Metazoa</taxon>
        <taxon>Ecdysozoa</taxon>
        <taxon>Arthropoda</taxon>
        <taxon>Hexapoda</taxon>
        <taxon>Insecta</taxon>
        <taxon>Pterygota</taxon>
        <taxon>Neoptera</taxon>
        <taxon>Endopterygota</taxon>
        <taxon>Coleoptera</taxon>
        <taxon>Polyphaga</taxon>
        <taxon>Cucujiformia</taxon>
        <taxon>Curculionidae</taxon>
        <taxon>Scolytinae</taxon>
        <taxon>Dendroctonus</taxon>
    </lineage>
</organism>
<dbReference type="Pfam" id="PF00001">
    <property type="entry name" value="7tm_1"/>
    <property type="match status" value="1"/>
</dbReference>
<sequence>MEDLENATFSSYLNVSSTKFPLISFDNESCDVISENYPTRNPVFLTAAYTMYGVIIVLALLGNVFVCYIVMQSPRMRTVTNYFIMNLAVGDILITVMCIPFTSVPVMLQFWPFGSFMCTFVNYSATLSVFVSAYTLVAISIDKWMLIMYPLKPRISKRSATCIIASVWIFAGITVLPTAIFSVTFQPQGPTLDEAAYRRCNKFVCTEDYSSVGAAYGTMYTTVLMVLQYIVPLVVLIFTYTSIAAVIWCHRIPGEAENTRDMRMARSKRKMIKMMITVVLVFTMCWLPYNLYMLFQDQIGIELKPYIYILFHGLAMSHACYNPIIYCYMNTRFRDGLCLIFKTLPCLKGCYMRKSRGSSAFQHNACLEGTDSTTLQRNNTFTTYITLNRKNRLSTYQSGTGRPSSMKRSSQNTNGTSNGRRKKNVKDVLDEPI</sequence>
<feature type="transmembrane region" description="Helical" evidence="10">
    <location>
        <begin position="229"/>
        <end position="250"/>
    </location>
</feature>
<evidence type="ECO:0000256" key="3">
    <source>
        <dbReference type="ARBA" id="ARBA00022692"/>
    </source>
</evidence>
<dbReference type="EnsemblMetazoa" id="XM_019913930.1">
    <property type="protein sequence ID" value="XP_019769489.1"/>
    <property type="gene ID" value="LOC109543971"/>
</dbReference>
<feature type="transmembrane region" description="Helical" evidence="10">
    <location>
        <begin position="271"/>
        <end position="289"/>
    </location>
</feature>
<dbReference type="GO" id="GO:0005886">
    <property type="term" value="C:plasma membrane"/>
    <property type="evidence" value="ECO:0007669"/>
    <property type="project" value="TreeGrafter"/>
</dbReference>
<feature type="transmembrane region" description="Helical" evidence="10">
    <location>
        <begin position="309"/>
        <end position="329"/>
    </location>
</feature>
<name>A0AAR5Q8D5_DENPD</name>
<dbReference type="EnsemblMetazoa" id="XM_019913931.1">
    <property type="protein sequence ID" value="XP_019769490.1"/>
    <property type="gene ID" value="LOC109543971"/>
</dbReference>
<dbReference type="GO" id="GO:0042923">
    <property type="term" value="F:neuropeptide binding"/>
    <property type="evidence" value="ECO:0007669"/>
    <property type="project" value="TreeGrafter"/>
</dbReference>
<dbReference type="InterPro" id="IPR000611">
    <property type="entry name" value="NPY_rcpt"/>
</dbReference>
<keyword evidence="13" id="KW-1185">Reference proteome</keyword>
<feature type="transmembrane region" description="Helical" evidence="10">
    <location>
        <begin position="83"/>
        <end position="108"/>
    </location>
</feature>
<reference evidence="13" key="1">
    <citation type="journal article" date="2013" name="Genome Biol.">
        <title>Draft genome of the mountain pine beetle, Dendroctonus ponderosae Hopkins, a major forest pest.</title>
        <authorList>
            <person name="Keeling C.I."/>
            <person name="Yuen M.M."/>
            <person name="Liao N.Y."/>
            <person name="Docking T.R."/>
            <person name="Chan S.K."/>
            <person name="Taylor G.A."/>
            <person name="Palmquist D.L."/>
            <person name="Jackman S.D."/>
            <person name="Nguyen A."/>
            <person name="Li M."/>
            <person name="Henderson H."/>
            <person name="Janes J.K."/>
            <person name="Zhao Y."/>
            <person name="Pandoh P."/>
            <person name="Moore R."/>
            <person name="Sperling F.A."/>
            <person name="Huber D.P."/>
            <person name="Birol I."/>
            <person name="Jones S.J."/>
            <person name="Bohlmann J."/>
        </authorList>
    </citation>
    <scope>NUCLEOTIDE SEQUENCE</scope>
</reference>
<evidence type="ECO:0000256" key="1">
    <source>
        <dbReference type="ARBA" id="ARBA00004141"/>
    </source>
</evidence>
<keyword evidence="7" id="KW-0675">Receptor</keyword>
<dbReference type="GeneID" id="109543971"/>
<dbReference type="AlphaFoldDB" id="A0AAR5Q8D5"/>
<feature type="transmembrane region" description="Helical" evidence="10">
    <location>
        <begin position="49"/>
        <end position="71"/>
    </location>
</feature>
<evidence type="ECO:0000256" key="8">
    <source>
        <dbReference type="ARBA" id="ARBA00023224"/>
    </source>
</evidence>